<dbReference type="EMBL" id="CM029047">
    <property type="protein sequence ID" value="KAG2583649.1"/>
    <property type="molecule type" value="Genomic_DNA"/>
</dbReference>
<evidence type="ECO:0000256" key="2">
    <source>
        <dbReference type="ARBA" id="ARBA00022614"/>
    </source>
</evidence>
<proteinExistence type="inferred from homology"/>
<keyword evidence="4" id="KW-0547">Nucleotide-binding</keyword>
<dbReference type="GO" id="GO:0043531">
    <property type="term" value="F:ADP binding"/>
    <property type="evidence" value="ECO:0007669"/>
    <property type="project" value="InterPro"/>
</dbReference>
<feature type="domain" description="Disease resistance protein winged helix" evidence="10">
    <location>
        <begin position="464"/>
        <end position="534"/>
    </location>
</feature>
<evidence type="ECO:0000256" key="6">
    <source>
        <dbReference type="ARBA" id="ARBA00023054"/>
    </source>
</evidence>
<dbReference type="AlphaFoldDB" id="A0A8T0RFY4"/>
<evidence type="ECO:0000259" key="8">
    <source>
        <dbReference type="Pfam" id="PF00931"/>
    </source>
</evidence>
<dbReference type="Proteomes" id="UP000823388">
    <property type="component" value="Chromosome 6K"/>
</dbReference>
<dbReference type="Pfam" id="PF00931">
    <property type="entry name" value="NB-ARC"/>
    <property type="match status" value="1"/>
</dbReference>
<dbReference type="PRINTS" id="PR00364">
    <property type="entry name" value="DISEASERSIST"/>
</dbReference>
<dbReference type="GO" id="GO:0042742">
    <property type="term" value="P:defense response to bacterium"/>
    <property type="evidence" value="ECO:0007669"/>
    <property type="project" value="UniProtKB-ARBA"/>
</dbReference>
<keyword evidence="13" id="KW-1185">Reference proteome</keyword>
<feature type="domain" description="Disease resistance R13L4/SHOC-2-like LRR" evidence="11">
    <location>
        <begin position="595"/>
        <end position="929"/>
    </location>
</feature>
<dbReference type="Gene3D" id="3.80.10.10">
    <property type="entry name" value="Ribonuclease Inhibitor"/>
    <property type="match status" value="1"/>
</dbReference>
<dbReference type="InterPro" id="IPR036388">
    <property type="entry name" value="WH-like_DNA-bd_sf"/>
</dbReference>
<dbReference type="Gene3D" id="1.20.5.4130">
    <property type="match status" value="1"/>
</dbReference>
<dbReference type="Gene3D" id="1.10.10.10">
    <property type="entry name" value="Winged helix-like DNA-binding domain superfamily/Winged helix DNA-binding domain"/>
    <property type="match status" value="1"/>
</dbReference>
<evidence type="ECO:0000313" key="13">
    <source>
        <dbReference type="Proteomes" id="UP000823388"/>
    </source>
</evidence>
<accession>A0A8T0RFY4</accession>
<dbReference type="FunFam" id="1.10.10.10:FF:000322">
    <property type="entry name" value="Probable disease resistance protein At1g63360"/>
    <property type="match status" value="1"/>
</dbReference>
<gene>
    <name evidence="12" type="ORF">PVAP13_6KG231200</name>
</gene>
<dbReference type="InterPro" id="IPR042197">
    <property type="entry name" value="Apaf_helical"/>
</dbReference>
<feature type="domain" description="Disease resistance N-terminal" evidence="9">
    <location>
        <begin position="6"/>
        <end position="89"/>
    </location>
</feature>
<dbReference type="SUPFAM" id="SSF52540">
    <property type="entry name" value="P-loop containing nucleoside triphosphate hydrolases"/>
    <property type="match status" value="1"/>
</dbReference>
<dbReference type="PANTHER" id="PTHR23155">
    <property type="entry name" value="DISEASE RESISTANCE PROTEIN RP"/>
    <property type="match status" value="1"/>
</dbReference>
<comment type="caution">
    <text evidence="12">The sequence shown here is derived from an EMBL/GenBank/DDBJ whole genome shotgun (WGS) entry which is preliminary data.</text>
</comment>
<keyword evidence="6" id="KW-0175">Coiled coil</keyword>
<evidence type="ECO:0000256" key="4">
    <source>
        <dbReference type="ARBA" id="ARBA00022741"/>
    </source>
</evidence>
<dbReference type="Pfam" id="PF23559">
    <property type="entry name" value="WHD_DRP"/>
    <property type="match status" value="1"/>
</dbReference>
<feature type="domain" description="NB-ARC" evidence="8">
    <location>
        <begin position="181"/>
        <end position="372"/>
    </location>
</feature>
<dbReference type="InterPro" id="IPR027417">
    <property type="entry name" value="P-loop_NTPase"/>
</dbReference>
<evidence type="ECO:0000256" key="5">
    <source>
        <dbReference type="ARBA" id="ARBA00022821"/>
    </source>
</evidence>
<keyword evidence="5" id="KW-0611">Plant defense</keyword>
<dbReference type="InterPro" id="IPR055414">
    <property type="entry name" value="LRR_R13L4/SHOC2-like"/>
</dbReference>
<sequence>MEHAAQNLASNVGQLLAAEYRQLRGVGGEIAELRDDLATMNALLRMQSEAEDGAVDHFVREWMKQLSELAYDSEDCIDLYLLRIKCRPGEGVRARARRLLATFSPRRSLAGEVRALRARALAISERHARYGVSRDALMRRSPLLPAPQMLTSTASAAAAPNQHALSRANEQPEHSRVVGIEDQVDALAGRLSPAVEGERYLKVFSVVGFGGVGKTTLAMEVCRRLEPEFPCQAFVSVSQAFEPSRDLKPLLRRVLEQIVKTKAENEKGIKEDGSLGDIDGLDADLLARKLAHKVKDMRYLIVLDDVWTVRAWESIQSVLPENNCNSRIIVTTRMETVAKVCSPASIVKGHFIHYMEPLKLEDSKKLFLSRAFGSVDASYPTEFNDVMDNILRKCGGLPLAIVSIASVLAGYKSSGSIDKWETICKSIVSQMESNPTLEGIRQIVTVSFNHLPHELKGCMMYLSIFPEDYEISKDRLLCRWIAEGLVLEKQGLTQMEVAESYLDELLSRNMIKANRLDEHKRDQSYQVHDLLLEIMVSKSLEANFVSLKGGRYDGMSYDRIRRLSIHDSADVGAYSTSKVKVTVDHRGTQEVNLQHVRSLSMFQLQGHKLLDQLGDFALLRVLDLEGCEGVTNKHVRYACQLHLLRFLSMKNTNISVVPPQIGNLEHLQTLDVRTTLLDHLPETVTKLERLERLKFSKRGLDIKWVLPRGLSKMKALRDVGLVRLGNDSQVAREVGELELLQTLDLHIGHETVDEEVLRQLALSLSKRYSVRCLSLVDISSAGKILNFLHDLPTPPRLLRSLGISGGISRLPSWVGSLTYLVDFAMMGTDLVGDELLGVLCELPNLKTLRASWKSYREDELVARTNHTFPVLRDLWFGEGVLPKVLRFEEGCMAKLETLELRIRSHDELETSIVGIERLTNLKMITLKGDKDNPALYHRLSQLKDERDRRPKSNQFQVAVKYYL</sequence>
<dbReference type="CDD" id="cd14798">
    <property type="entry name" value="RX-CC_like"/>
    <property type="match status" value="1"/>
</dbReference>
<dbReference type="OrthoDB" id="687344at2759"/>
<evidence type="ECO:0000259" key="10">
    <source>
        <dbReference type="Pfam" id="PF23559"/>
    </source>
</evidence>
<evidence type="ECO:0000256" key="1">
    <source>
        <dbReference type="ARBA" id="ARBA00008894"/>
    </source>
</evidence>
<dbReference type="Gene3D" id="1.10.8.430">
    <property type="entry name" value="Helical domain of apoptotic protease-activating factors"/>
    <property type="match status" value="1"/>
</dbReference>
<name>A0A8T0RFY4_PANVG</name>
<dbReference type="Pfam" id="PF23598">
    <property type="entry name" value="LRR_14"/>
    <property type="match status" value="1"/>
</dbReference>
<dbReference type="InterPro" id="IPR038005">
    <property type="entry name" value="RX-like_CC"/>
</dbReference>
<evidence type="ECO:0000256" key="7">
    <source>
        <dbReference type="SAM" id="MobiDB-lite"/>
    </source>
</evidence>
<evidence type="ECO:0000313" key="12">
    <source>
        <dbReference type="EMBL" id="KAG2583649.1"/>
    </source>
</evidence>
<dbReference type="Pfam" id="PF18052">
    <property type="entry name" value="Rx_N"/>
    <property type="match status" value="1"/>
</dbReference>
<keyword evidence="3" id="KW-0677">Repeat</keyword>
<reference evidence="12" key="1">
    <citation type="submission" date="2020-05" db="EMBL/GenBank/DDBJ databases">
        <title>WGS assembly of Panicum virgatum.</title>
        <authorList>
            <person name="Lovell J.T."/>
            <person name="Jenkins J."/>
            <person name="Shu S."/>
            <person name="Juenger T.E."/>
            <person name="Schmutz J."/>
        </authorList>
    </citation>
    <scope>NUCLEOTIDE SEQUENCE</scope>
    <source>
        <strain evidence="12">AP13</strain>
    </source>
</reference>
<keyword evidence="2" id="KW-0433">Leucine-rich repeat</keyword>
<evidence type="ECO:0000259" key="9">
    <source>
        <dbReference type="Pfam" id="PF18052"/>
    </source>
</evidence>
<dbReference type="InterPro" id="IPR041118">
    <property type="entry name" value="Rx_N"/>
</dbReference>
<dbReference type="PANTHER" id="PTHR23155:SF1005">
    <property type="entry name" value="OS07G0197300 PROTEIN"/>
    <property type="match status" value="1"/>
</dbReference>
<dbReference type="SUPFAM" id="SSF52058">
    <property type="entry name" value="L domain-like"/>
    <property type="match status" value="1"/>
</dbReference>
<evidence type="ECO:0000256" key="3">
    <source>
        <dbReference type="ARBA" id="ARBA00022737"/>
    </source>
</evidence>
<dbReference type="InterPro" id="IPR002182">
    <property type="entry name" value="NB-ARC"/>
</dbReference>
<dbReference type="InterPro" id="IPR032675">
    <property type="entry name" value="LRR_dom_sf"/>
</dbReference>
<organism evidence="12 13">
    <name type="scientific">Panicum virgatum</name>
    <name type="common">Blackwell switchgrass</name>
    <dbReference type="NCBI Taxonomy" id="38727"/>
    <lineage>
        <taxon>Eukaryota</taxon>
        <taxon>Viridiplantae</taxon>
        <taxon>Streptophyta</taxon>
        <taxon>Embryophyta</taxon>
        <taxon>Tracheophyta</taxon>
        <taxon>Spermatophyta</taxon>
        <taxon>Magnoliopsida</taxon>
        <taxon>Liliopsida</taxon>
        <taxon>Poales</taxon>
        <taxon>Poaceae</taxon>
        <taxon>PACMAD clade</taxon>
        <taxon>Panicoideae</taxon>
        <taxon>Panicodae</taxon>
        <taxon>Paniceae</taxon>
        <taxon>Panicinae</taxon>
        <taxon>Panicum</taxon>
        <taxon>Panicum sect. Hiantes</taxon>
    </lineage>
</organism>
<dbReference type="InterPro" id="IPR044974">
    <property type="entry name" value="Disease_R_plants"/>
</dbReference>
<dbReference type="Gene3D" id="3.40.50.300">
    <property type="entry name" value="P-loop containing nucleotide triphosphate hydrolases"/>
    <property type="match status" value="1"/>
</dbReference>
<dbReference type="GO" id="GO:0002758">
    <property type="term" value="P:innate immune response-activating signaling pathway"/>
    <property type="evidence" value="ECO:0007669"/>
    <property type="project" value="UniProtKB-ARBA"/>
</dbReference>
<feature type="region of interest" description="Disordered" evidence="7">
    <location>
        <begin position="155"/>
        <end position="175"/>
    </location>
</feature>
<dbReference type="InterPro" id="IPR058922">
    <property type="entry name" value="WHD_DRP"/>
</dbReference>
<evidence type="ECO:0000259" key="11">
    <source>
        <dbReference type="Pfam" id="PF23598"/>
    </source>
</evidence>
<comment type="similarity">
    <text evidence="1">Belongs to the disease resistance NB-LRR family.</text>
</comment>
<dbReference type="GO" id="GO:0009626">
    <property type="term" value="P:plant-type hypersensitive response"/>
    <property type="evidence" value="ECO:0007669"/>
    <property type="project" value="UniProtKB-ARBA"/>
</dbReference>
<protein>
    <submittedName>
        <fullName evidence="12">Uncharacterized protein</fullName>
    </submittedName>
</protein>